<accession>A0ACA9QNN5</accession>
<feature type="non-terminal residue" evidence="1">
    <location>
        <position position="1"/>
    </location>
</feature>
<name>A0ACA9QNN5_9GLOM</name>
<organism evidence="1 2">
    <name type="scientific">Racocetra persica</name>
    <dbReference type="NCBI Taxonomy" id="160502"/>
    <lineage>
        <taxon>Eukaryota</taxon>
        <taxon>Fungi</taxon>
        <taxon>Fungi incertae sedis</taxon>
        <taxon>Mucoromycota</taxon>
        <taxon>Glomeromycotina</taxon>
        <taxon>Glomeromycetes</taxon>
        <taxon>Diversisporales</taxon>
        <taxon>Gigasporaceae</taxon>
        <taxon>Racocetra</taxon>
    </lineage>
</organism>
<proteinExistence type="predicted"/>
<keyword evidence="2" id="KW-1185">Reference proteome</keyword>
<protein>
    <submittedName>
        <fullName evidence="1">35725_t:CDS:1</fullName>
    </submittedName>
</protein>
<reference evidence="1" key="1">
    <citation type="submission" date="2021-06" db="EMBL/GenBank/DDBJ databases">
        <authorList>
            <person name="Kallberg Y."/>
            <person name="Tangrot J."/>
            <person name="Rosling A."/>
        </authorList>
    </citation>
    <scope>NUCLEOTIDE SEQUENCE</scope>
    <source>
        <strain evidence="1">MA461A</strain>
    </source>
</reference>
<gene>
    <name evidence="1" type="ORF">RPERSI_LOCUS15183</name>
</gene>
<comment type="caution">
    <text evidence="1">The sequence shown here is derived from an EMBL/GenBank/DDBJ whole genome shotgun (WGS) entry which is preliminary data.</text>
</comment>
<dbReference type="EMBL" id="CAJVQC010036050">
    <property type="protein sequence ID" value="CAG8760491.1"/>
    <property type="molecule type" value="Genomic_DNA"/>
</dbReference>
<evidence type="ECO:0000313" key="1">
    <source>
        <dbReference type="EMBL" id="CAG8760491.1"/>
    </source>
</evidence>
<sequence>KDNINNNINTIQDDDSIFLKNCIIQDNLTVEKDYVDTIRDNSITVIQNYQDNI</sequence>
<dbReference type="Proteomes" id="UP000789920">
    <property type="component" value="Unassembled WGS sequence"/>
</dbReference>
<evidence type="ECO:0000313" key="2">
    <source>
        <dbReference type="Proteomes" id="UP000789920"/>
    </source>
</evidence>